<accession>A0A0K1P5P7</accession>
<keyword evidence="1" id="KW-1133">Transmembrane helix</keyword>
<feature type="transmembrane region" description="Helical" evidence="1">
    <location>
        <begin position="12"/>
        <end position="34"/>
    </location>
</feature>
<gene>
    <name evidence="2" type="ORF">STURON_00329</name>
</gene>
<protein>
    <submittedName>
        <fullName evidence="2">Uncharacterized protein</fullName>
    </submittedName>
</protein>
<organism evidence="2 3">
    <name type="scientific">Spiroplasma turonicum</name>
    <dbReference type="NCBI Taxonomy" id="216946"/>
    <lineage>
        <taxon>Bacteria</taxon>
        <taxon>Bacillati</taxon>
        <taxon>Mycoplasmatota</taxon>
        <taxon>Mollicutes</taxon>
        <taxon>Entomoplasmatales</taxon>
        <taxon>Spiroplasmataceae</taxon>
        <taxon>Spiroplasma</taxon>
    </lineage>
</organism>
<dbReference type="Proteomes" id="UP000067243">
    <property type="component" value="Chromosome"/>
</dbReference>
<name>A0A0K1P5P7_9MOLU</name>
<reference evidence="2 3" key="1">
    <citation type="journal article" date="2015" name="Genome Announc.">
        <title>Complete Genome Sequence of Spiroplasma turonicum Strain Tab4cT, a Parasite of a Horse Fly, Haematopota sp. (Diptera: Tabanidae).</title>
        <authorList>
            <person name="Davis R.E."/>
            <person name="Shao J."/>
            <person name="Zhao Y."/>
            <person name="Gasparich G.E."/>
            <person name="Gaynor B.J."/>
            <person name="Donofrio N."/>
        </authorList>
    </citation>
    <scope>NUCLEOTIDE SEQUENCE [LARGE SCALE GENOMIC DNA]</scope>
    <source>
        <strain evidence="2 3">Tab4c</strain>
    </source>
</reference>
<dbReference type="KEGG" id="stur:STURON_00329"/>
<dbReference type="AlphaFoldDB" id="A0A0K1P5P7"/>
<evidence type="ECO:0000313" key="2">
    <source>
        <dbReference type="EMBL" id="AKU79575.1"/>
    </source>
</evidence>
<proteinExistence type="predicted"/>
<dbReference type="EMBL" id="CP012328">
    <property type="protein sequence ID" value="AKU79575.1"/>
    <property type="molecule type" value="Genomic_DNA"/>
</dbReference>
<keyword evidence="1" id="KW-0812">Transmembrane</keyword>
<sequence length="80" mass="9525">MIKQVPYINVKNINHILLIFIKLFEILIIELLLIKTINIINSCITKIKVKRAIKVLFFIKRIRFIANNKKKDFLICVFII</sequence>
<evidence type="ECO:0000313" key="3">
    <source>
        <dbReference type="Proteomes" id="UP000067243"/>
    </source>
</evidence>
<keyword evidence="3" id="KW-1185">Reference proteome</keyword>
<keyword evidence="1" id="KW-0472">Membrane</keyword>
<evidence type="ECO:0000256" key="1">
    <source>
        <dbReference type="SAM" id="Phobius"/>
    </source>
</evidence>